<feature type="compositionally biased region" description="Low complexity" evidence="2">
    <location>
        <begin position="125"/>
        <end position="138"/>
    </location>
</feature>
<accession>B8B652</accession>
<dbReference type="PANTHER" id="PTHR47491">
    <property type="entry name" value="CAP-GLY DOMAIN LINKER"/>
    <property type="match status" value="1"/>
</dbReference>
<feature type="domain" description="DUF7653" evidence="3">
    <location>
        <begin position="681"/>
        <end position="804"/>
    </location>
</feature>
<dbReference type="Proteomes" id="UP000007015">
    <property type="component" value="Chromosome 7"/>
</dbReference>
<reference evidence="4 5" key="1">
    <citation type="journal article" date="2005" name="PLoS Biol.">
        <title>The genomes of Oryza sativa: a history of duplications.</title>
        <authorList>
            <person name="Yu J."/>
            <person name="Wang J."/>
            <person name="Lin W."/>
            <person name="Li S."/>
            <person name="Li H."/>
            <person name="Zhou J."/>
            <person name="Ni P."/>
            <person name="Dong W."/>
            <person name="Hu S."/>
            <person name="Zeng C."/>
            <person name="Zhang J."/>
            <person name="Zhang Y."/>
            <person name="Li R."/>
            <person name="Xu Z."/>
            <person name="Li S."/>
            <person name="Li X."/>
            <person name="Zheng H."/>
            <person name="Cong L."/>
            <person name="Lin L."/>
            <person name="Yin J."/>
            <person name="Geng J."/>
            <person name="Li G."/>
            <person name="Shi J."/>
            <person name="Liu J."/>
            <person name="Lv H."/>
            <person name="Li J."/>
            <person name="Wang J."/>
            <person name="Deng Y."/>
            <person name="Ran L."/>
            <person name="Shi X."/>
            <person name="Wang X."/>
            <person name="Wu Q."/>
            <person name="Li C."/>
            <person name="Ren X."/>
            <person name="Wang J."/>
            <person name="Wang X."/>
            <person name="Li D."/>
            <person name="Liu D."/>
            <person name="Zhang X."/>
            <person name="Ji Z."/>
            <person name="Zhao W."/>
            <person name="Sun Y."/>
            <person name="Zhang Z."/>
            <person name="Bao J."/>
            <person name="Han Y."/>
            <person name="Dong L."/>
            <person name="Ji J."/>
            <person name="Chen P."/>
            <person name="Wu S."/>
            <person name="Liu J."/>
            <person name="Xiao Y."/>
            <person name="Bu D."/>
            <person name="Tan J."/>
            <person name="Yang L."/>
            <person name="Ye C."/>
            <person name="Zhang J."/>
            <person name="Xu J."/>
            <person name="Zhou Y."/>
            <person name="Yu Y."/>
            <person name="Zhang B."/>
            <person name="Zhuang S."/>
            <person name="Wei H."/>
            <person name="Liu B."/>
            <person name="Lei M."/>
            <person name="Yu H."/>
            <person name="Li Y."/>
            <person name="Xu H."/>
            <person name="Wei S."/>
            <person name="He X."/>
            <person name="Fang L."/>
            <person name="Zhang Z."/>
            <person name="Zhang Y."/>
            <person name="Huang X."/>
            <person name="Su Z."/>
            <person name="Tong W."/>
            <person name="Li J."/>
            <person name="Tong Z."/>
            <person name="Li S."/>
            <person name="Ye J."/>
            <person name="Wang L."/>
            <person name="Fang L."/>
            <person name="Lei T."/>
            <person name="Chen C."/>
            <person name="Chen H."/>
            <person name="Xu Z."/>
            <person name="Li H."/>
            <person name="Huang H."/>
            <person name="Zhang F."/>
            <person name="Xu H."/>
            <person name="Li N."/>
            <person name="Zhao C."/>
            <person name="Li S."/>
            <person name="Dong L."/>
            <person name="Huang Y."/>
            <person name="Li L."/>
            <person name="Xi Y."/>
            <person name="Qi Q."/>
            <person name="Li W."/>
            <person name="Zhang B."/>
            <person name="Hu W."/>
            <person name="Zhang Y."/>
            <person name="Tian X."/>
            <person name="Jiao Y."/>
            <person name="Liang X."/>
            <person name="Jin J."/>
            <person name="Gao L."/>
            <person name="Zheng W."/>
            <person name="Hao B."/>
            <person name="Liu S."/>
            <person name="Wang W."/>
            <person name="Yuan L."/>
            <person name="Cao M."/>
            <person name="McDermott J."/>
            <person name="Samudrala R."/>
            <person name="Wang J."/>
            <person name="Wong G.K."/>
            <person name="Yang H."/>
        </authorList>
    </citation>
    <scope>NUCLEOTIDE SEQUENCE [LARGE SCALE GENOMIC DNA]</scope>
    <source>
        <strain evidence="5">cv. 93-11</strain>
    </source>
</reference>
<evidence type="ECO:0000256" key="1">
    <source>
        <dbReference type="SAM" id="Coils"/>
    </source>
</evidence>
<dbReference type="STRING" id="39946.B8B652"/>
<protein>
    <recommendedName>
        <fullName evidence="3">DUF7653 domain-containing protein</fullName>
    </recommendedName>
</protein>
<feature type="compositionally biased region" description="Polar residues" evidence="2">
    <location>
        <begin position="293"/>
        <end position="302"/>
    </location>
</feature>
<organism evidence="4 5">
    <name type="scientific">Oryza sativa subsp. indica</name>
    <name type="common">Rice</name>
    <dbReference type="NCBI Taxonomy" id="39946"/>
    <lineage>
        <taxon>Eukaryota</taxon>
        <taxon>Viridiplantae</taxon>
        <taxon>Streptophyta</taxon>
        <taxon>Embryophyta</taxon>
        <taxon>Tracheophyta</taxon>
        <taxon>Spermatophyta</taxon>
        <taxon>Magnoliopsida</taxon>
        <taxon>Liliopsida</taxon>
        <taxon>Poales</taxon>
        <taxon>Poaceae</taxon>
        <taxon>BOP clade</taxon>
        <taxon>Oryzoideae</taxon>
        <taxon>Oryzeae</taxon>
        <taxon>Oryzinae</taxon>
        <taxon>Oryza</taxon>
        <taxon>Oryza sativa</taxon>
    </lineage>
</organism>
<evidence type="ECO:0000313" key="5">
    <source>
        <dbReference type="Proteomes" id="UP000007015"/>
    </source>
</evidence>
<dbReference type="Gramene" id="BGIOSGA023692-TA">
    <property type="protein sequence ID" value="BGIOSGA023692-PA"/>
    <property type="gene ID" value="BGIOSGA023692"/>
</dbReference>
<feature type="region of interest" description="Disordered" evidence="2">
    <location>
        <begin position="103"/>
        <end position="172"/>
    </location>
</feature>
<keyword evidence="5" id="KW-1185">Reference proteome</keyword>
<sequence length="1004" mass="113779">MQYCVCVSCGDWRRIRGGVEKTGRRWRLGEGGGGVEEGAIAVAYQPATATAAAQQWRRRRGVIKDKLMDAIEGHGLIQLWGSADVLNICKMRRFFFFGSSTASTGNGGKTPSDDDSRIKKKALDGGDSNGSSSSASNSPVTKVCRSKSRRRNLNNEEPSNPKQLRRSMSFSSPAGNSFLKDRSFSFSGDVPSSLFNESDAPDHVANCYAWSPKRRPAPREYTIKDPKAHSVLQSDSPGSRCYSCSTGHSPVSSPIAIRCRSTRLTNLLNKNEVLDRYIDGEQEATILGERQKQNSPTRSAVSNLGRPPRPQSTVPSLPRLTKEILETYPYEDVKDEHLHQLAQEDTRDTCKITTLCNASRNHAGLLDASERFSHLEDYKSESVTSVEDIYEDLQDFNHPSIDPTSEDVETDDKLLQRAKEVEAKFMVSSEKKYELNMSKNKRLSANDMFQMIQCLTEDRKQLAYELSSQIKARLTERFAAKEQCKNLKKELDIRTRRLEKEKMEVQTTLEKEMDRRSDDWSIRLSRFQCEEERLRDRVRELAEQNVSFQREVTFLEAEKVDASNKVACLEMGNKKLIDELEKVRNNCDNLQNSSVELHDCFTKAVEEKDHLRKFLEDKDGENKALHKVISRLQTICNEQERTISGLRQGYSTELDKKSVECSDKIKKRMQMELIRLTGVEQKLRGEVQSCHLESESLRQENIALLNRIQSTGNGPRLSSIRLDQELLARVDNLQIHGLSLLDKTSQLCIKLLELMKCKRHENEAGNGIAALTVTDYTLEFQSIKGRIQSLKQSLGIISSVLTEKENIKGSSGETVVGSSPSREHTDELPLDIPELKLKEEAILNRVLKEALLSKELDVEQLESDLASSLRIQDVMKNEIQRVQDELSCMNHKAKHLELQGLKKDEIISQVQLDFQESAKEISALRGTLKTVTDERDLLWQEAKQLRKTISIMQNETASLKKKIEALEEDILVKEGQISILQDNIKNPQLDFICSPRSVKEFGLE</sequence>
<evidence type="ECO:0000256" key="2">
    <source>
        <dbReference type="SAM" id="MobiDB-lite"/>
    </source>
</evidence>
<evidence type="ECO:0000259" key="3">
    <source>
        <dbReference type="Pfam" id="PF24670"/>
    </source>
</evidence>
<feature type="coiled-coil region" evidence="1">
    <location>
        <begin position="481"/>
        <end position="593"/>
    </location>
</feature>
<feature type="coiled-coil region" evidence="1">
    <location>
        <begin position="942"/>
        <end position="983"/>
    </location>
</feature>
<feature type="coiled-coil region" evidence="1">
    <location>
        <begin position="844"/>
        <end position="899"/>
    </location>
</feature>
<dbReference type="EMBL" id="CM000132">
    <property type="protein sequence ID" value="EEC82713.1"/>
    <property type="molecule type" value="Genomic_DNA"/>
</dbReference>
<dbReference type="OMA" id="CNASRNH"/>
<evidence type="ECO:0000313" key="4">
    <source>
        <dbReference type="EMBL" id="EEC82713.1"/>
    </source>
</evidence>
<feature type="compositionally biased region" description="Polar residues" evidence="2">
    <location>
        <begin position="155"/>
        <end position="172"/>
    </location>
</feature>
<gene>
    <name evidence="4" type="ORF">OsI_27388</name>
</gene>
<feature type="region of interest" description="Disordered" evidence="2">
    <location>
        <begin position="285"/>
        <end position="316"/>
    </location>
</feature>
<dbReference type="Pfam" id="PF24670">
    <property type="entry name" value="DUF7653"/>
    <property type="match status" value="1"/>
</dbReference>
<dbReference type="HOGENOM" id="CLU_014469_0_0_1"/>
<keyword evidence="1" id="KW-0175">Coiled coil</keyword>
<dbReference type="InterPro" id="IPR056070">
    <property type="entry name" value="DUF7653"/>
</dbReference>
<dbReference type="AlphaFoldDB" id="B8B652"/>
<feature type="compositionally biased region" description="Basic and acidic residues" evidence="2">
    <location>
        <begin position="111"/>
        <end position="124"/>
    </location>
</feature>
<dbReference type="PANTHER" id="PTHR47491:SF3">
    <property type="entry name" value="OS07G0686400 PROTEIN"/>
    <property type="match status" value="1"/>
</dbReference>
<proteinExistence type="predicted"/>
<name>B8B652_ORYSI</name>